<reference evidence="2" key="2">
    <citation type="submission" date="2020-10" db="UniProtKB">
        <authorList>
            <consortium name="WormBaseParasite"/>
        </authorList>
    </citation>
    <scope>IDENTIFICATION</scope>
</reference>
<dbReference type="AlphaFoldDB" id="A0A7E4ZV80"/>
<dbReference type="WBParaSite" id="Pan_g19593.t1">
    <property type="protein sequence ID" value="Pan_g19593.t1"/>
    <property type="gene ID" value="Pan_g19593"/>
</dbReference>
<dbReference type="Proteomes" id="UP000492821">
    <property type="component" value="Unassembled WGS sequence"/>
</dbReference>
<reference evidence="1" key="1">
    <citation type="journal article" date="2013" name="Genetics">
        <title>The draft genome and transcriptome of Panagrellus redivivus are shaped by the harsh demands of a free-living lifestyle.</title>
        <authorList>
            <person name="Srinivasan J."/>
            <person name="Dillman A.R."/>
            <person name="Macchietto M.G."/>
            <person name="Heikkinen L."/>
            <person name="Lakso M."/>
            <person name="Fracchia K.M."/>
            <person name="Antoshechkin I."/>
            <person name="Mortazavi A."/>
            <person name="Wong G."/>
            <person name="Sternberg P.W."/>
        </authorList>
    </citation>
    <scope>NUCLEOTIDE SEQUENCE [LARGE SCALE GENOMIC DNA]</scope>
    <source>
        <strain evidence="1">MT8872</strain>
    </source>
</reference>
<organism evidence="1 2">
    <name type="scientific">Panagrellus redivivus</name>
    <name type="common">Microworm</name>
    <dbReference type="NCBI Taxonomy" id="6233"/>
    <lineage>
        <taxon>Eukaryota</taxon>
        <taxon>Metazoa</taxon>
        <taxon>Ecdysozoa</taxon>
        <taxon>Nematoda</taxon>
        <taxon>Chromadorea</taxon>
        <taxon>Rhabditida</taxon>
        <taxon>Tylenchina</taxon>
        <taxon>Panagrolaimomorpha</taxon>
        <taxon>Panagrolaimoidea</taxon>
        <taxon>Panagrolaimidae</taxon>
        <taxon>Panagrellus</taxon>
    </lineage>
</organism>
<sequence>MWLKNMIIKCSVKPVNKWRSKTNTTNSDHDDRHRGRVVRQCEPSLIFAFLSIEGRVHSCNKNCIFLTLTQIAIRRHSFKTTHS</sequence>
<protein>
    <submittedName>
        <fullName evidence="2">Ovule protein</fullName>
    </submittedName>
</protein>
<evidence type="ECO:0000313" key="2">
    <source>
        <dbReference type="WBParaSite" id="Pan_g19593.t1"/>
    </source>
</evidence>
<keyword evidence="1" id="KW-1185">Reference proteome</keyword>
<accession>A0A7E4ZV80</accession>
<name>A0A7E4ZV80_PANRE</name>
<evidence type="ECO:0000313" key="1">
    <source>
        <dbReference type="Proteomes" id="UP000492821"/>
    </source>
</evidence>
<proteinExistence type="predicted"/>